<dbReference type="PIRSF" id="PIRSF000194">
    <property type="entry name" value="DHFR"/>
    <property type="match status" value="1"/>
</dbReference>
<dbReference type="Gene3D" id="3.40.430.10">
    <property type="entry name" value="Dihydrofolate Reductase, subunit A"/>
    <property type="match status" value="1"/>
</dbReference>
<keyword evidence="5 7" id="KW-0521">NADP</keyword>
<organism evidence="11 17">
    <name type="scientific">Dorea formicigenerans</name>
    <dbReference type="NCBI Taxonomy" id="39486"/>
    <lineage>
        <taxon>Bacteria</taxon>
        <taxon>Bacillati</taxon>
        <taxon>Bacillota</taxon>
        <taxon>Clostridia</taxon>
        <taxon>Lachnospirales</taxon>
        <taxon>Lachnospiraceae</taxon>
        <taxon>Dorea</taxon>
    </lineage>
</organism>
<dbReference type="Proteomes" id="UP000266376">
    <property type="component" value="Unassembled WGS sequence"/>
</dbReference>
<evidence type="ECO:0000256" key="5">
    <source>
        <dbReference type="ARBA" id="ARBA00022857"/>
    </source>
</evidence>
<dbReference type="EMBL" id="QSAJ01000025">
    <property type="protein sequence ID" value="RGW52068.1"/>
    <property type="molecule type" value="Genomic_DNA"/>
</dbReference>
<dbReference type="PANTHER" id="PTHR48069:SF3">
    <property type="entry name" value="DIHYDROFOLATE REDUCTASE"/>
    <property type="match status" value="1"/>
</dbReference>
<dbReference type="GeneID" id="92864063"/>
<dbReference type="RefSeq" id="WP_005331567.1">
    <property type="nucleotide sequence ID" value="NZ_CABHNI010000013.1"/>
</dbReference>
<dbReference type="EMBL" id="QRPD01000001">
    <property type="protein sequence ID" value="RHL90769.1"/>
    <property type="molecule type" value="Genomic_DNA"/>
</dbReference>
<dbReference type="EMBL" id="CABHNI010000013">
    <property type="protein sequence ID" value="VUW96600.1"/>
    <property type="molecule type" value="Genomic_DNA"/>
</dbReference>
<dbReference type="GO" id="GO:0046655">
    <property type="term" value="P:folic acid metabolic process"/>
    <property type="evidence" value="ECO:0007669"/>
    <property type="project" value="TreeGrafter"/>
</dbReference>
<reference evidence="15 16" key="1">
    <citation type="submission" date="2018-08" db="EMBL/GenBank/DDBJ databases">
        <title>A genome reference for cultivated species of the human gut microbiota.</title>
        <authorList>
            <person name="Zou Y."/>
            <person name="Xue W."/>
            <person name="Luo G."/>
        </authorList>
    </citation>
    <scope>NUCLEOTIDE SEQUENCE [LARGE SCALE GENOMIC DNA]</scope>
    <source>
        <strain evidence="11 17">AF12-11</strain>
        <strain evidence="13 18">AF36-1BH</strain>
        <strain evidence="12 19">AF42-21</strain>
        <strain evidence="10 15">OM03-2</strain>
        <strain evidence="9 16">TF09-3</strain>
    </source>
</reference>
<accession>A0A395XLV8</accession>
<dbReference type="Proteomes" id="UP000284152">
    <property type="component" value="Unassembled WGS sequence"/>
</dbReference>
<evidence type="ECO:0000256" key="1">
    <source>
        <dbReference type="ARBA" id="ARBA00004903"/>
    </source>
</evidence>
<evidence type="ECO:0000313" key="16">
    <source>
        <dbReference type="Proteomes" id="UP000261324"/>
    </source>
</evidence>
<evidence type="ECO:0000313" key="14">
    <source>
        <dbReference type="EMBL" id="VUW96600.1"/>
    </source>
</evidence>
<evidence type="ECO:0000313" key="9">
    <source>
        <dbReference type="EMBL" id="RGK83137.1"/>
    </source>
</evidence>
<reference evidence="14 20" key="2">
    <citation type="submission" date="2019-07" db="EMBL/GenBank/DDBJ databases">
        <authorList>
            <person name="Hibberd C M."/>
            <person name="Gehrig L. J."/>
            <person name="Chang H.-W."/>
            <person name="Venkatesh S."/>
        </authorList>
    </citation>
    <scope>NUCLEOTIDE SEQUENCE [LARGE SCALE GENOMIC DNA]</scope>
    <source>
        <strain evidence="14">Dorea_formicigenerans_SSTS_Bg7063</strain>
    </source>
</reference>
<sequence length="163" mass="18894">MNLIVAVDKNWAIGMDNKLLVSIPQDMKFFRETTKGKVVAMGRKTLESFPGGQPLKNRVNVVLTSDKKYNVKGTVVVHSIDEMVEELKKYNDEDIFVIGGESIYRQLLPYCKTAYITKIDHAYQADTFFPDLDQDPQWQMTKISDEQTYFDLEYVFTIYERVS</sequence>
<evidence type="ECO:0000256" key="7">
    <source>
        <dbReference type="PIRNR" id="PIRNR000194"/>
    </source>
</evidence>
<feature type="domain" description="DHFR" evidence="8">
    <location>
        <begin position="1"/>
        <end position="161"/>
    </location>
</feature>
<dbReference type="GO" id="GO:0050661">
    <property type="term" value="F:NADP binding"/>
    <property type="evidence" value="ECO:0007669"/>
    <property type="project" value="InterPro"/>
</dbReference>
<evidence type="ECO:0000313" key="11">
    <source>
        <dbReference type="EMBL" id="RGW52068.1"/>
    </source>
</evidence>
<dbReference type="Proteomes" id="UP000283325">
    <property type="component" value="Unassembled WGS sequence"/>
</dbReference>
<evidence type="ECO:0000313" key="15">
    <source>
        <dbReference type="Proteomes" id="UP000260841"/>
    </source>
</evidence>
<evidence type="ECO:0000259" key="8">
    <source>
        <dbReference type="PROSITE" id="PS51330"/>
    </source>
</evidence>
<dbReference type="EMBL" id="QSVB01000020">
    <property type="protein sequence ID" value="RGN88088.1"/>
    <property type="molecule type" value="Genomic_DNA"/>
</dbReference>
<dbReference type="Proteomes" id="UP000260841">
    <property type="component" value="Unassembled WGS sequence"/>
</dbReference>
<keyword evidence="4 7" id="KW-0554">One-carbon metabolism</keyword>
<gene>
    <name evidence="14" type="primary">dfrD</name>
    <name evidence="14" type="ORF">DFSSTS7063_00600</name>
    <name evidence="12" type="ORF">DW054_08605</name>
    <name evidence="11" type="ORF">DWV67_10520</name>
    <name evidence="13" type="ORF">DWZ98_01215</name>
    <name evidence="10" type="ORF">DXB36_14430</name>
    <name evidence="9" type="ORF">DXC93_08765</name>
</gene>
<dbReference type="GO" id="GO:0006730">
    <property type="term" value="P:one-carbon metabolic process"/>
    <property type="evidence" value="ECO:0007669"/>
    <property type="project" value="UniProtKB-KW"/>
</dbReference>
<dbReference type="CDD" id="cd00209">
    <property type="entry name" value="DHFR"/>
    <property type="match status" value="1"/>
</dbReference>
<evidence type="ECO:0000313" key="12">
    <source>
        <dbReference type="EMBL" id="RHK63383.1"/>
    </source>
</evidence>
<dbReference type="PANTHER" id="PTHR48069">
    <property type="entry name" value="DIHYDROFOLATE REDUCTASE"/>
    <property type="match status" value="1"/>
</dbReference>
<dbReference type="PROSITE" id="PS51330">
    <property type="entry name" value="DHFR_2"/>
    <property type="match status" value="1"/>
</dbReference>
<comment type="similarity">
    <text evidence="2 7">Belongs to the dihydrofolate reductase family.</text>
</comment>
<evidence type="ECO:0000313" key="19">
    <source>
        <dbReference type="Proteomes" id="UP000284152"/>
    </source>
</evidence>
<dbReference type="Pfam" id="PF00186">
    <property type="entry name" value="DHFR_1"/>
    <property type="match status" value="1"/>
</dbReference>
<dbReference type="SUPFAM" id="SSF53597">
    <property type="entry name" value="Dihydrofolate reductase-like"/>
    <property type="match status" value="1"/>
</dbReference>
<dbReference type="EC" id="1.5.1.3" evidence="3 7"/>
<comment type="catalytic activity">
    <reaction evidence="7">
        <text>(6S)-5,6,7,8-tetrahydrofolate + NADP(+) = 7,8-dihydrofolate + NADPH + H(+)</text>
        <dbReference type="Rhea" id="RHEA:15009"/>
        <dbReference type="ChEBI" id="CHEBI:15378"/>
        <dbReference type="ChEBI" id="CHEBI:57451"/>
        <dbReference type="ChEBI" id="CHEBI:57453"/>
        <dbReference type="ChEBI" id="CHEBI:57783"/>
        <dbReference type="ChEBI" id="CHEBI:58349"/>
        <dbReference type="EC" id="1.5.1.3"/>
    </reaction>
</comment>
<name>A0A395XLV8_9FIRM</name>
<evidence type="ECO:0000313" key="17">
    <source>
        <dbReference type="Proteomes" id="UP000266376"/>
    </source>
</evidence>
<evidence type="ECO:0000256" key="3">
    <source>
        <dbReference type="ARBA" id="ARBA00012856"/>
    </source>
</evidence>
<comment type="pathway">
    <text evidence="1 7">Cofactor biosynthesis; tetrahydrofolate biosynthesis; 5,6,7,8-tetrahydrofolate from 7,8-dihydrofolate: step 1/1.</text>
</comment>
<dbReference type="UniPathway" id="UPA00077">
    <property type="reaction ID" value="UER00158"/>
</dbReference>
<dbReference type="InterPro" id="IPR001796">
    <property type="entry name" value="DHFR_dom"/>
</dbReference>
<evidence type="ECO:0000256" key="4">
    <source>
        <dbReference type="ARBA" id="ARBA00022563"/>
    </source>
</evidence>
<evidence type="ECO:0000256" key="2">
    <source>
        <dbReference type="ARBA" id="ARBA00009539"/>
    </source>
</evidence>
<dbReference type="EMBL" id="QRNS01000011">
    <property type="protein sequence ID" value="RHK63383.1"/>
    <property type="molecule type" value="Genomic_DNA"/>
</dbReference>
<dbReference type="GO" id="GO:0046654">
    <property type="term" value="P:tetrahydrofolate biosynthetic process"/>
    <property type="evidence" value="ECO:0007669"/>
    <property type="project" value="UniProtKB-UniPathway"/>
</dbReference>
<dbReference type="InterPro" id="IPR012259">
    <property type="entry name" value="DHFR"/>
</dbReference>
<dbReference type="GO" id="GO:0004146">
    <property type="term" value="F:dihydrofolate reductase activity"/>
    <property type="evidence" value="ECO:0007669"/>
    <property type="project" value="UniProtKB-EC"/>
</dbReference>
<dbReference type="Proteomes" id="UP000261324">
    <property type="component" value="Unassembled WGS sequence"/>
</dbReference>
<evidence type="ECO:0000313" key="13">
    <source>
        <dbReference type="EMBL" id="RHL90769.1"/>
    </source>
</evidence>
<dbReference type="EMBL" id="QSRA01000010">
    <property type="protein sequence ID" value="RGK83137.1"/>
    <property type="molecule type" value="Genomic_DNA"/>
</dbReference>
<evidence type="ECO:0000313" key="20">
    <source>
        <dbReference type="Proteomes" id="UP000358366"/>
    </source>
</evidence>
<evidence type="ECO:0000313" key="10">
    <source>
        <dbReference type="EMBL" id="RGN88088.1"/>
    </source>
</evidence>
<dbReference type="AlphaFoldDB" id="A0A395XLV8"/>
<keyword evidence="6 7" id="KW-0560">Oxidoreductase</keyword>
<dbReference type="Proteomes" id="UP000358366">
    <property type="component" value="Unassembled WGS sequence"/>
</dbReference>
<comment type="function">
    <text evidence="7">Key enzyme in folate metabolism. Catalyzes an essential reaction for de novo glycine and purine synthesis, and for DNA precursor synthesis.</text>
</comment>
<proteinExistence type="inferred from homology"/>
<evidence type="ECO:0000256" key="6">
    <source>
        <dbReference type="ARBA" id="ARBA00023002"/>
    </source>
</evidence>
<dbReference type="GO" id="GO:0046452">
    <property type="term" value="P:dihydrofolate metabolic process"/>
    <property type="evidence" value="ECO:0007669"/>
    <property type="project" value="TreeGrafter"/>
</dbReference>
<dbReference type="PRINTS" id="PR00070">
    <property type="entry name" value="DHFR"/>
</dbReference>
<dbReference type="InterPro" id="IPR024072">
    <property type="entry name" value="DHFR-like_dom_sf"/>
</dbReference>
<protein>
    <recommendedName>
        <fullName evidence="3 7">Dihydrofolate reductase</fullName>
        <ecNumber evidence="3 7">1.5.1.3</ecNumber>
    </recommendedName>
</protein>
<evidence type="ECO:0000313" key="18">
    <source>
        <dbReference type="Proteomes" id="UP000283325"/>
    </source>
</evidence>